<accession>A0A5B8NQB6</accession>
<dbReference type="OrthoDB" id="5624224at2"/>
<name>A0A5B8NQB6_9CHRO</name>
<dbReference type="Proteomes" id="UP000318453">
    <property type="component" value="Chromosome"/>
</dbReference>
<gene>
    <name evidence="1" type="ORF">FRE64_12760</name>
</gene>
<evidence type="ECO:0000313" key="2">
    <source>
        <dbReference type="Proteomes" id="UP000318453"/>
    </source>
</evidence>
<dbReference type="InterPro" id="IPR029060">
    <property type="entry name" value="PIN-like_dom_sf"/>
</dbReference>
<dbReference type="SUPFAM" id="SSF88723">
    <property type="entry name" value="PIN domain-like"/>
    <property type="match status" value="1"/>
</dbReference>
<protein>
    <submittedName>
        <fullName evidence="1">Type II toxin-antitoxin system VapC family toxin</fullName>
    </submittedName>
</protein>
<evidence type="ECO:0000313" key="1">
    <source>
        <dbReference type="EMBL" id="QDZ40741.1"/>
    </source>
</evidence>
<keyword evidence="2" id="KW-1185">Reference proteome</keyword>
<sequence>MPFPNYKIYLDACCLNRPFDDFRQTRIYLEAEAVMIILQECQLGKWQLINSTALNAELNQIRDLEKLKAIQKILEIATIQVTHDNQIYQRAFQFQEMGFTAYDAFHLASAESSKADIFLSTDDRLIKKARRYTQKIQVAVDNPTQWLSQVMQKEQNNNDEN</sequence>
<dbReference type="AlphaFoldDB" id="A0A5B8NQB6"/>
<dbReference type="RefSeq" id="WP_146296585.1">
    <property type="nucleotide sequence ID" value="NZ_CP042326.1"/>
</dbReference>
<dbReference type="KEGG" id="enn:FRE64_12760"/>
<dbReference type="Gene3D" id="3.40.50.1010">
    <property type="entry name" value="5'-nuclease"/>
    <property type="match status" value="1"/>
</dbReference>
<organism evidence="1 2">
    <name type="scientific">Euhalothece natronophila Z-M001</name>
    <dbReference type="NCBI Taxonomy" id="522448"/>
    <lineage>
        <taxon>Bacteria</taxon>
        <taxon>Bacillati</taxon>
        <taxon>Cyanobacteriota</taxon>
        <taxon>Cyanophyceae</taxon>
        <taxon>Oscillatoriophycideae</taxon>
        <taxon>Chroococcales</taxon>
        <taxon>Halothecacae</taxon>
        <taxon>Halothece cluster</taxon>
        <taxon>Euhalothece</taxon>
    </lineage>
</organism>
<proteinExistence type="predicted"/>
<reference evidence="1" key="1">
    <citation type="submission" date="2019-08" db="EMBL/GenBank/DDBJ databases">
        <title>Carotenoids and Carotenoid Binding Proteins in the Halophilic Cyanobacterium Euhalothece sp. ZM00.</title>
        <authorList>
            <person name="Cho S.M."/>
            <person name="Song J.Y."/>
            <person name="Park Y.-I."/>
        </authorList>
    </citation>
    <scope>NUCLEOTIDE SEQUENCE [LARGE SCALE GENOMIC DNA]</scope>
    <source>
        <strain evidence="1">Z-M001</strain>
    </source>
</reference>
<dbReference type="EMBL" id="CP042326">
    <property type="protein sequence ID" value="QDZ40741.1"/>
    <property type="molecule type" value="Genomic_DNA"/>
</dbReference>